<feature type="domain" description="Histidine kinase" evidence="5">
    <location>
        <begin position="850"/>
        <end position="1060"/>
    </location>
</feature>
<feature type="coiled-coil region" evidence="4">
    <location>
        <begin position="642"/>
        <end position="700"/>
    </location>
</feature>
<protein>
    <recommendedName>
        <fullName evidence="2">histidine kinase</fullName>
        <ecNumber evidence="2">2.7.13.3</ecNumber>
    </recommendedName>
</protein>
<evidence type="ECO:0000256" key="4">
    <source>
        <dbReference type="SAM" id="Coils"/>
    </source>
</evidence>
<organism evidence="8 9">
    <name type="scientific">Mucilaginibacter robiniae</name>
    <dbReference type="NCBI Taxonomy" id="2728022"/>
    <lineage>
        <taxon>Bacteria</taxon>
        <taxon>Pseudomonadati</taxon>
        <taxon>Bacteroidota</taxon>
        <taxon>Sphingobacteriia</taxon>
        <taxon>Sphingobacteriales</taxon>
        <taxon>Sphingobacteriaceae</taxon>
        <taxon>Mucilaginibacter</taxon>
    </lineage>
</organism>
<dbReference type="Pfam" id="PF02518">
    <property type="entry name" value="HATPase_c"/>
    <property type="match status" value="1"/>
</dbReference>
<dbReference type="Pfam" id="PF03705">
    <property type="entry name" value="CheR_N"/>
    <property type="match status" value="1"/>
</dbReference>
<feature type="active site" evidence="3">
    <location>
        <position position="41"/>
    </location>
</feature>
<dbReference type="GO" id="GO:0000155">
    <property type="term" value="F:phosphorelay sensor kinase activity"/>
    <property type="evidence" value="ECO:0007669"/>
    <property type="project" value="InterPro"/>
</dbReference>
<dbReference type="Gene3D" id="3.40.50.180">
    <property type="entry name" value="Methylesterase CheB, C-terminal domain"/>
    <property type="match status" value="1"/>
</dbReference>
<dbReference type="CDD" id="cd00082">
    <property type="entry name" value="HisKA"/>
    <property type="match status" value="1"/>
</dbReference>
<dbReference type="PROSITE" id="PS50122">
    <property type="entry name" value="CHEB"/>
    <property type="match status" value="1"/>
</dbReference>
<dbReference type="InterPro" id="IPR022642">
    <property type="entry name" value="CheR_C"/>
</dbReference>
<dbReference type="RefSeq" id="WP_169609150.1">
    <property type="nucleotide sequence ID" value="NZ_CP051682.1"/>
</dbReference>
<dbReference type="Gene3D" id="3.30.450.20">
    <property type="entry name" value="PAS domain"/>
    <property type="match status" value="1"/>
</dbReference>
<dbReference type="GO" id="GO:0005737">
    <property type="term" value="C:cytoplasm"/>
    <property type="evidence" value="ECO:0007669"/>
    <property type="project" value="InterPro"/>
</dbReference>
<dbReference type="KEGG" id="mrob:HH214_15585"/>
<evidence type="ECO:0000313" key="9">
    <source>
        <dbReference type="Proteomes" id="UP000503278"/>
    </source>
</evidence>
<dbReference type="EMBL" id="CP051682">
    <property type="protein sequence ID" value="QJD97191.1"/>
    <property type="molecule type" value="Genomic_DNA"/>
</dbReference>
<dbReference type="Proteomes" id="UP000503278">
    <property type="component" value="Chromosome"/>
</dbReference>
<evidence type="ECO:0000256" key="1">
    <source>
        <dbReference type="ARBA" id="ARBA00000085"/>
    </source>
</evidence>
<name>A0A7L5E2D2_9SPHI</name>
<dbReference type="InterPro" id="IPR000673">
    <property type="entry name" value="Sig_transdc_resp-reg_Me-estase"/>
</dbReference>
<evidence type="ECO:0000256" key="2">
    <source>
        <dbReference type="ARBA" id="ARBA00012438"/>
    </source>
</evidence>
<feature type="active site" evidence="3">
    <location>
        <position position="133"/>
    </location>
</feature>
<feature type="domain" description="CheR-type methyltransferase" evidence="7">
    <location>
        <begin position="193"/>
        <end position="443"/>
    </location>
</feature>
<feature type="active site" evidence="3">
    <location>
        <position position="15"/>
    </location>
</feature>
<evidence type="ECO:0000259" key="5">
    <source>
        <dbReference type="PROSITE" id="PS50109"/>
    </source>
</evidence>
<reference evidence="8 9" key="1">
    <citation type="submission" date="2020-04" db="EMBL/GenBank/DDBJ databases">
        <title>Genome sequencing of novel species.</title>
        <authorList>
            <person name="Heo J."/>
            <person name="Kim S.-J."/>
            <person name="Kim J.-S."/>
            <person name="Hong S.-B."/>
            <person name="Kwon S.-W."/>
        </authorList>
    </citation>
    <scope>NUCLEOTIDE SEQUENCE [LARGE SCALE GENOMIC DNA]</scope>
    <source>
        <strain evidence="8 9">F39-2</strain>
    </source>
</reference>
<dbReference type="InterPro" id="IPR036097">
    <property type="entry name" value="HisK_dim/P_sf"/>
</dbReference>
<dbReference type="InterPro" id="IPR029063">
    <property type="entry name" value="SAM-dependent_MTases_sf"/>
</dbReference>
<dbReference type="SMART" id="SM00138">
    <property type="entry name" value="MeTrc"/>
    <property type="match status" value="1"/>
</dbReference>
<dbReference type="SUPFAM" id="SSF55785">
    <property type="entry name" value="PYP-like sensor domain (PAS domain)"/>
    <property type="match status" value="1"/>
</dbReference>
<dbReference type="SUPFAM" id="SSF47384">
    <property type="entry name" value="Homodimeric domain of signal transducing histidine kinase"/>
    <property type="match status" value="1"/>
</dbReference>
<dbReference type="InterPro" id="IPR035909">
    <property type="entry name" value="CheB_C"/>
</dbReference>
<dbReference type="InterPro" id="IPR022641">
    <property type="entry name" value="CheR_N"/>
</dbReference>
<dbReference type="Gene3D" id="3.30.565.10">
    <property type="entry name" value="Histidine kinase-like ATPase, C-terminal domain"/>
    <property type="match status" value="1"/>
</dbReference>
<dbReference type="InterPro" id="IPR003594">
    <property type="entry name" value="HATPase_dom"/>
</dbReference>
<dbReference type="InterPro" id="IPR035965">
    <property type="entry name" value="PAS-like_dom_sf"/>
</dbReference>
<dbReference type="GO" id="GO:0000156">
    <property type="term" value="F:phosphorelay response regulator activity"/>
    <property type="evidence" value="ECO:0007669"/>
    <property type="project" value="InterPro"/>
</dbReference>
<evidence type="ECO:0000259" key="6">
    <source>
        <dbReference type="PROSITE" id="PS50122"/>
    </source>
</evidence>
<keyword evidence="3" id="KW-0378">Hydrolase</keyword>
<sequence>MQKNNPEYIIAIGASAGGMEEINAFFDHTPLDSVSYVIIQHLSPDFKSRMVELLSRHSKLLVLEAEEGLEVQSNTVYLIPNNQYMTIEGNRLRLTPKENSRRPHLTVNTFLKSLAINSGKHAIAVILSGLGTDGTEGTKAIKKAGGMVIARNPEETEFSSMPSNAIATGLVDFVLEPEQMPVAIQDFITHADKLMADIKEDEQYILPIVEVIKDQLPLDFTEYKQTTILRRIKRRAAHSNFTTLKGYLEFLNTAPEEVELLAKDFLISVTTFFRDSDAFENIAGAVLPAILKDHHPEDELKLWIAGCATGEEAYSVAILLCEQLTGALQNTAVKIFATDIDAEALAIGSKGIYHASLTKNISPERLEKYFIPEGDCYRVSPAIRKMVIFAQHDLVKNPPYCNMSFISCRNVLIYMTPALQKKIYAMLLFGLKANGYLFLGSSENPLPILQNLEVTDPKSKIYKSLNGKRLIKFDAFSIPELQEIKRLPASATKAETNTGNDELLAETLQATLAKEMGYLVVCVNEHHQVIKSYGDTSRFLHQKLFNNNIMELLPKPLAIAFNTVSRQALQANEKVTAPGIQINQGGKGVFVNLSVVPLHIKRNAPPLLMAIFTEDTTTPKSELQENTYNEDAYLNDYTFHLEEELQETKLQLRAAYEKLDALNENMHSFNEELLSANEEMQSTNEEMQSVNEELHTINTDYHLKNKELQELNDDLNNYFKSNVNGQLFVDSELRLLKFSPAAVKLINLMEGDVGRPLSNISTNIRFDTIIQDIQSVLSKGVVLSKDIESNDGQWYQLMTMPYLTQADNRITGAILTFTDITKLKRIQASLDRKNKSLNRINEDLEHFVFAASHDLLAPLGNIQTSIEIMNRIPIGDEKLTEFLGVINYSVKKFSQLIKDIAVIAEVESDVNAHERVDINELIDNIEWSLENKIKAAGATIKRNILTPYLPFSKKNLRSIVFNLVSNGIKFRREEPPEIYIACWKEEDQLILCVQDNGKGIPESSIKKIFEMYGRLHQNIEGSGIGLYLAKKIVNAAGGNMVVESEVGKGSKFIIYLSAYIDDENL</sequence>
<dbReference type="PRINTS" id="PR00996">
    <property type="entry name" value="CHERMTFRASE"/>
</dbReference>
<dbReference type="SUPFAM" id="SSF55874">
    <property type="entry name" value="ATPase domain of HSP90 chaperone/DNA topoisomerase II/histidine kinase"/>
    <property type="match status" value="1"/>
</dbReference>
<accession>A0A7L5E2D2</accession>
<dbReference type="Gene3D" id="1.10.287.130">
    <property type="match status" value="1"/>
</dbReference>
<dbReference type="EC" id="2.7.13.3" evidence="2"/>
<dbReference type="Pfam" id="PF01739">
    <property type="entry name" value="CheR"/>
    <property type="match status" value="1"/>
</dbReference>
<feature type="domain" description="CheB-type methylesterase" evidence="6">
    <location>
        <begin position="3"/>
        <end position="191"/>
    </location>
</feature>
<dbReference type="PROSITE" id="PS50109">
    <property type="entry name" value="HIS_KIN"/>
    <property type="match status" value="1"/>
</dbReference>
<dbReference type="SUPFAM" id="SSF52738">
    <property type="entry name" value="Methylesterase CheB, C-terminal domain"/>
    <property type="match status" value="1"/>
</dbReference>
<dbReference type="Gene3D" id="3.40.50.150">
    <property type="entry name" value="Vaccinia Virus protein VP39"/>
    <property type="match status" value="1"/>
</dbReference>
<gene>
    <name evidence="8" type="ORF">HH214_15585</name>
</gene>
<dbReference type="GO" id="GO:0008757">
    <property type="term" value="F:S-adenosylmethionine-dependent methyltransferase activity"/>
    <property type="evidence" value="ECO:0007669"/>
    <property type="project" value="InterPro"/>
</dbReference>
<dbReference type="Pfam" id="PF01339">
    <property type="entry name" value="CheB_methylest"/>
    <property type="match status" value="1"/>
</dbReference>
<keyword evidence="4" id="KW-0175">Coiled coil</keyword>
<dbReference type="InterPro" id="IPR000780">
    <property type="entry name" value="CheR_MeTrfase"/>
</dbReference>
<keyword evidence="9" id="KW-1185">Reference proteome</keyword>
<comment type="catalytic activity">
    <reaction evidence="1">
        <text>ATP + protein L-histidine = ADP + protein N-phospho-L-histidine.</text>
        <dbReference type="EC" id="2.7.13.3"/>
    </reaction>
</comment>
<evidence type="ECO:0000259" key="7">
    <source>
        <dbReference type="PROSITE" id="PS50123"/>
    </source>
</evidence>
<dbReference type="InterPro" id="IPR050903">
    <property type="entry name" value="Bact_Chemotaxis_MeTrfase"/>
</dbReference>
<dbReference type="InterPro" id="IPR005467">
    <property type="entry name" value="His_kinase_dom"/>
</dbReference>
<dbReference type="GO" id="GO:0008984">
    <property type="term" value="F:protein-glutamate methylesterase activity"/>
    <property type="evidence" value="ECO:0007669"/>
    <property type="project" value="InterPro"/>
</dbReference>
<dbReference type="CDD" id="cd16434">
    <property type="entry name" value="CheB-CheR_fusion"/>
    <property type="match status" value="1"/>
</dbReference>
<dbReference type="PANTHER" id="PTHR24422">
    <property type="entry name" value="CHEMOTAXIS PROTEIN METHYLTRANSFERASE"/>
    <property type="match status" value="1"/>
</dbReference>
<dbReference type="SMART" id="SM00387">
    <property type="entry name" value="HATPase_c"/>
    <property type="match status" value="1"/>
</dbReference>
<dbReference type="AlphaFoldDB" id="A0A7L5E2D2"/>
<evidence type="ECO:0000256" key="3">
    <source>
        <dbReference type="PROSITE-ProRule" id="PRU00050"/>
    </source>
</evidence>
<evidence type="ECO:0000313" key="8">
    <source>
        <dbReference type="EMBL" id="QJD97191.1"/>
    </source>
</evidence>
<dbReference type="PROSITE" id="PS50123">
    <property type="entry name" value="CHER"/>
    <property type="match status" value="1"/>
</dbReference>
<dbReference type="GO" id="GO:0006935">
    <property type="term" value="P:chemotaxis"/>
    <property type="evidence" value="ECO:0007669"/>
    <property type="project" value="UniProtKB-UniRule"/>
</dbReference>
<keyword evidence="3" id="KW-0145">Chemotaxis</keyword>
<dbReference type="InterPro" id="IPR036890">
    <property type="entry name" value="HATPase_C_sf"/>
</dbReference>
<proteinExistence type="predicted"/>
<dbReference type="Pfam" id="PF13596">
    <property type="entry name" value="PAS_10"/>
    <property type="match status" value="1"/>
</dbReference>
<dbReference type="SUPFAM" id="SSF47757">
    <property type="entry name" value="Chemotaxis receptor methyltransferase CheR, N-terminal domain"/>
    <property type="match status" value="1"/>
</dbReference>
<dbReference type="InterPro" id="IPR003661">
    <property type="entry name" value="HisK_dim/P_dom"/>
</dbReference>
<dbReference type="PANTHER" id="PTHR24422:SF10">
    <property type="entry name" value="CHEMOTAXIS PROTEIN METHYLTRANSFERASE 2"/>
    <property type="match status" value="1"/>
</dbReference>
<dbReference type="SUPFAM" id="SSF53335">
    <property type="entry name" value="S-adenosyl-L-methionine-dependent methyltransferases"/>
    <property type="match status" value="1"/>
</dbReference>